<organism evidence="2 3">
    <name type="scientific">Oculimacula yallundae</name>
    <dbReference type="NCBI Taxonomy" id="86028"/>
    <lineage>
        <taxon>Eukaryota</taxon>
        <taxon>Fungi</taxon>
        <taxon>Dikarya</taxon>
        <taxon>Ascomycota</taxon>
        <taxon>Pezizomycotina</taxon>
        <taxon>Leotiomycetes</taxon>
        <taxon>Helotiales</taxon>
        <taxon>Ploettnerulaceae</taxon>
        <taxon>Oculimacula</taxon>
    </lineage>
</organism>
<accession>A0ABR4CEG8</accession>
<dbReference type="Proteomes" id="UP001595075">
    <property type="component" value="Unassembled WGS sequence"/>
</dbReference>
<evidence type="ECO:0000313" key="2">
    <source>
        <dbReference type="EMBL" id="KAL2068354.1"/>
    </source>
</evidence>
<dbReference type="PANTHER" id="PTHR24148">
    <property type="entry name" value="ANKYRIN REPEAT DOMAIN-CONTAINING PROTEIN 39 HOMOLOG-RELATED"/>
    <property type="match status" value="1"/>
</dbReference>
<reference evidence="2 3" key="1">
    <citation type="journal article" date="2024" name="Commun. Biol.">
        <title>Comparative genomic analysis of thermophilic fungi reveals convergent evolutionary adaptations and gene losses.</title>
        <authorList>
            <person name="Steindorff A.S."/>
            <person name="Aguilar-Pontes M.V."/>
            <person name="Robinson A.J."/>
            <person name="Andreopoulos B."/>
            <person name="LaButti K."/>
            <person name="Kuo A."/>
            <person name="Mondo S."/>
            <person name="Riley R."/>
            <person name="Otillar R."/>
            <person name="Haridas S."/>
            <person name="Lipzen A."/>
            <person name="Grimwood J."/>
            <person name="Schmutz J."/>
            <person name="Clum A."/>
            <person name="Reid I.D."/>
            <person name="Moisan M.C."/>
            <person name="Butler G."/>
            <person name="Nguyen T.T.M."/>
            <person name="Dewar K."/>
            <person name="Conant G."/>
            <person name="Drula E."/>
            <person name="Henrissat B."/>
            <person name="Hansel C."/>
            <person name="Singer S."/>
            <person name="Hutchinson M.I."/>
            <person name="de Vries R.P."/>
            <person name="Natvig D.O."/>
            <person name="Powell A.J."/>
            <person name="Tsang A."/>
            <person name="Grigoriev I.V."/>
        </authorList>
    </citation>
    <scope>NUCLEOTIDE SEQUENCE [LARGE SCALE GENOMIC DNA]</scope>
    <source>
        <strain evidence="2 3">CBS 494.80</strain>
    </source>
</reference>
<evidence type="ECO:0000259" key="1">
    <source>
        <dbReference type="Pfam" id="PF06985"/>
    </source>
</evidence>
<dbReference type="InterPro" id="IPR052895">
    <property type="entry name" value="HetReg/Transcr_Mod"/>
</dbReference>
<dbReference type="InterPro" id="IPR010730">
    <property type="entry name" value="HET"/>
</dbReference>
<evidence type="ECO:0000313" key="3">
    <source>
        <dbReference type="Proteomes" id="UP001595075"/>
    </source>
</evidence>
<dbReference type="EMBL" id="JAZHXI010000009">
    <property type="protein sequence ID" value="KAL2068354.1"/>
    <property type="molecule type" value="Genomic_DNA"/>
</dbReference>
<protein>
    <recommendedName>
        <fullName evidence="1">Heterokaryon incompatibility domain-containing protein</fullName>
    </recommendedName>
</protein>
<sequence>MDVESAPPLYTYTPLDRPESIRILILYPSTNHTASLLCDIVHENRHEILLDLKQQRSYEAVSYVWGDPIFSDEIVLDHGSSRLAVTPNVDSLLRHLRKPVKARRLWIDAVCLNQSDNFEKAIQVGLMGEIYSQAMKVHVWLGDQIERMGQIQTRRLQNGDTANSRITALFRVLSATRASNSHMSLVGHLTPFVFLTENDMILLVQMFLQLPWFRRRWTIQEAALNHNTFVRYGHEKIPWGTMVDALLKLRAYYGSKLDNQAIDAIITATGIRSMSDNMLDLLLKHHKAQCIDLRDRIAALLSMATYNGLLRQISRETLQWIPDYTISWQDNYLSFCISVMNMDGGRGFRQILQHLQLFGHLAQSHESYPSWVPDWSCRRISRIRDIPFLGPPLPTPYYADCSAITISRAPVGVLLSTCISDYFHLEKMRFDVIQETDIYFLWLYVDYWELFSLSEHGRDELSYLASLLSELLQLVLDHPLSIKFEDFIGNSQDLSQYLDPQTLKFAVREWMQSSEQSQPTQSTKFIELLNAIFKFHSVFMSTNKDGYNYFGIAHSSEQTEITYRWPEQYDDIVADFDRRAILFSKTEMPNIKQATILRGVGFDGDGVLEGRSCRKVVGHCYYTSTRNYKHKDNSARRPDIDIYLI</sequence>
<feature type="domain" description="Heterokaryon incompatibility" evidence="1">
    <location>
        <begin position="58"/>
        <end position="221"/>
    </location>
</feature>
<keyword evidence="3" id="KW-1185">Reference proteome</keyword>
<gene>
    <name evidence="2" type="ORF">VTL71DRAFT_16452</name>
</gene>
<dbReference type="PANTHER" id="PTHR24148:SF80">
    <property type="entry name" value="HETEROKARYON INCOMPATIBILITY DOMAIN-CONTAINING PROTEIN"/>
    <property type="match status" value="1"/>
</dbReference>
<dbReference type="Pfam" id="PF06985">
    <property type="entry name" value="HET"/>
    <property type="match status" value="1"/>
</dbReference>
<name>A0ABR4CEG8_9HELO</name>
<comment type="caution">
    <text evidence="2">The sequence shown here is derived from an EMBL/GenBank/DDBJ whole genome shotgun (WGS) entry which is preliminary data.</text>
</comment>
<proteinExistence type="predicted"/>